<dbReference type="EMBL" id="BJWL01000022">
    <property type="protein sequence ID" value="GFZ11063.1"/>
    <property type="molecule type" value="Genomic_DNA"/>
</dbReference>
<gene>
    <name evidence="2" type="ORF">Acr_22g0004610</name>
</gene>
<evidence type="ECO:0000313" key="3">
    <source>
        <dbReference type="Proteomes" id="UP000585474"/>
    </source>
</evidence>
<proteinExistence type="predicted"/>
<comment type="caution">
    <text evidence="2">The sequence shown here is derived from an EMBL/GenBank/DDBJ whole genome shotgun (WGS) entry which is preliminary data.</text>
</comment>
<protein>
    <submittedName>
        <fullName evidence="2">Uncharacterized protein</fullName>
    </submittedName>
</protein>
<dbReference type="AlphaFoldDB" id="A0A7J0GJT5"/>
<sequence>MYLKSLLSKVICRPLSPSPVKFVFLVCIYVPCSFSNPSVWKFIAMLTDTFHVPSHPNDTYADVPRGIGRVTVKLGEAQINSIRSSRYLAPAEDDGSLLRGEGIGLSAPTRKRPARPSTGDLG</sequence>
<feature type="region of interest" description="Disordered" evidence="1">
    <location>
        <begin position="94"/>
        <end position="122"/>
    </location>
</feature>
<evidence type="ECO:0000313" key="2">
    <source>
        <dbReference type="EMBL" id="GFZ11063.1"/>
    </source>
</evidence>
<evidence type="ECO:0000256" key="1">
    <source>
        <dbReference type="SAM" id="MobiDB-lite"/>
    </source>
</evidence>
<reference evidence="2 3" key="1">
    <citation type="submission" date="2019-07" db="EMBL/GenBank/DDBJ databases">
        <title>De Novo Assembly of kiwifruit Actinidia rufa.</title>
        <authorList>
            <person name="Sugita-Konishi S."/>
            <person name="Sato K."/>
            <person name="Mori E."/>
            <person name="Abe Y."/>
            <person name="Kisaki G."/>
            <person name="Hamano K."/>
            <person name="Suezawa K."/>
            <person name="Otani M."/>
            <person name="Fukuda T."/>
            <person name="Manabe T."/>
            <person name="Gomi K."/>
            <person name="Tabuchi M."/>
            <person name="Akimitsu K."/>
            <person name="Kataoka I."/>
        </authorList>
    </citation>
    <scope>NUCLEOTIDE SEQUENCE [LARGE SCALE GENOMIC DNA]</scope>
    <source>
        <strain evidence="3">cv. Fuchu</strain>
    </source>
</reference>
<organism evidence="2 3">
    <name type="scientific">Actinidia rufa</name>
    <dbReference type="NCBI Taxonomy" id="165716"/>
    <lineage>
        <taxon>Eukaryota</taxon>
        <taxon>Viridiplantae</taxon>
        <taxon>Streptophyta</taxon>
        <taxon>Embryophyta</taxon>
        <taxon>Tracheophyta</taxon>
        <taxon>Spermatophyta</taxon>
        <taxon>Magnoliopsida</taxon>
        <taxon>eudicotyledons</taxon>
        <taxon>Gunneridae</taxon>
        <taxon>Pentapetalae</taxon>
        <taxon>asterids</taxon>
        <taxon>Ericales</taxon>
        <taxon>Actinidiaceae</taxon>
        <taxon>Actinidia</taxon>
    </lineage>
</organism>
<dbReference type="Proteomes" id="UP000585474">
    <property type="component" value="Unassembled WGS sequence"/>
</dbReference>
<keyword evidence="3" id="KW-1185">Reference proteome</keyword>
<accession>A0A7J0GJT5</accession>
<name>A0A7J0GJT5_9ERIC</name>